<dbReference type="AlphaFoldDB" id="A0A540N3Y4"/>
<accession>A0A540N3Y4</accession>
<reference evidence="1 2" key="1">
    <citation type="journal article" date="2019" name="G3 (Bethesda)">
        <title>Sequencing of a Wild Apple (Malus baccata) Genome Unravels the Differences Between Cultivated and Wild Apple Species Regarding Disease Resistance and Cold Tolerance.</title>
        <authorList>
            <person name="Chen X."/>
        </authorList>
    </citation>
    <scope>NUCLEOTIDE SEQUENCE [LARGE SCALE GENOMIC DNA]</scope>
    <source>
        <strain evidence="2">cv. Shandingzi</strain>
        <tissue evidence="1">Leaves</tissue>
    </source>
</reference>
<protein>
    <submittedName>
        <fullName evidence="1">Uncharacterized protein</fullName>
    </submittedName>
</protein>
<dbReference type="Proteomes" id="UP000315295">
    <property type="component" value="Unassembled WGS sequence"/>
</dbReference>
<organism evidence="1 2">
    <name type="scientific">Malus baccata</name>
    <name type="common">Siberian crab apple</name>
    <name type="synonym">Pyrus baccata</name>
    <dbReference type="NCBI Taxonomy" id="106549"/>
    <lineage>
        <taxon>Eukaryota</taxon>
        <taxon>Viridiplantae</taxon>
        <taxon>Streptophyta</taxon>
        <taxon>Embryophyta</taxon>
        <taxon>Tracheophyta</taxon>
        <taxon>Spermatophyta</taxon>
        <taxon>Magnoliopsida</taxon>
        <taxon>eudicotyledons</taxon>
        <taxon>Gunneridae</taxon>
        <taxon>Pentapetalae</taxon>
        <taxon>rosids</taxon>
        <taxon>fabids</taxon>
        <taxon>Rosales</taxon>
        <taxon>Rosaceae</taxon>
        <taxon>Amygdaloideae</taxon>
        <taxon>Maleae</taxon>
        <taxon>Malus</taxon>
    </lineage>
</organism>
<evidence type="ECO:0000313" key="2">
    <source>
        <dbReference type="Proteomes" id="UP000315295"/>
    </source>
</evidence>
<gene>
    <name evidence="1" type="ORF">C1H46_008651</name>
</gene>
<proteinExistence type="predicted"/>
<sequence>MAKEFHFNKDGSAIKKLQTGVNKLADLVKGDLVLPRRHELQSFDLKLHTAGMIAASFGLANIVGGPDGLFCRWTGWRTT</sequence>
<evidence type="ECO:0000313" key="1">
    <source>
        <dbReference type="EMBL" id="TQE05745.1"/>
    </source>
</evidence>
<comment type="caution">
    <text evidence="1">The sequence shown here is derived from an EMBL/GenBank/DDBJ whole genome shotgun (WGS) entry which is preliminary data.</text>
</comment>
<dbReference type="EMBL" id="VIEB01000116">
    <property type="protein sequence ID" value="TQE05745.1"/>
    <property type="molecule type" value="Genomic_DNA"/>
</dbReference>
<keyword evidence="2" id="KW-1185">Reference proteome</keyword>
<dbReference type="STRING" id="106549.A0A540N3Y4"/>
<name>A0A540N3Y4_MALBA</name>